<dbReference type="SUPFAM" id="SSF47203">
    <property type="entry name" value="Acyl-CoA dehydrogenase C-terminal domain-like"/>
    <property type="match status" value="1"/>
</dbReference>
<dbReference type="InterPro" id="IPR013786">
    <property type="entry name" value="AcylCoA_DH/ox_N"/>
</dbReference>
<keyword evidence="5" id="KW-0560">Oxidoreductase</keyword>
<dbReference type="AlphaFoldDB" id="A0A1Y1SFV8"/>
<feature type="domain" description="Acyl-CoA dehydrogenase/oxidase N-terminal" evidence="7">
    <location>
        <begin position="6"/>
        <end position="119"/>
    </location>
</feature>
<dbReference type="Gene3D" id="1.20.140.10">
    <property type="entry name" value="Butyryl-CoA Dehydrogenase, subunit A, domain 3"/>
    <property type="match status" value="1"/>
</dbReference>
<protein>
    <submittedName>
        <fullName evidence="8">Acyl-CoA dehydrogenase</fullName>
    </submittedName>
</protein>
<dbReference type="OrthoDB" id="9802447at2"/>
<evidence type="ECO:0000259" key="7">
    <source>
        <dbReference type="Pfam" id="PF02771"/>
    </source>
</evidence>
<dbReference type="PANTHER" id="PTHR43884:SF20">
    <property type="entry name" value="ACYL-COA DEHYDROGENASE FADE28"/>
    <property type="match status" value="1"/>
</dbReference>
<keyword evidence="9" id="KW-1185">Reference proteome</keyword>
<dbReference type="InterPro" id="IPR037069">
    <property type="entry name" value="AcylCoA_DH/ox_N_sf"/>
</dbReference>
<evidence type="ECO:0000313" key="8">
    <source>
        <dbReference type="EMBL" id="ORE88554.1"/>
    </source>
</evidence>
<feature type="domain" description="Acyl-CoA dehydrogenase/oxidase C-terminal" evidence="6">
    <location>
        <begin position="232"/>
        <end position="364"/>
    </location>
</feature>
<evidence type="ECO:0000256" key="3">
    <source>
        <dbReference type="ARBA" id="ARBA00022630"/>
    </source>
</evidence>
<proteinExistence type="inferred from homology"/>
<dbReference type="Pfam" id="PF00441">
    <property type="entry name" value="Acyl-CoA_dh_1"/>
    <property type="match status" value="1"/>
</dbReference>
<dbReference type="Proteomes" id="UP000192342">
    <property type="component" value="Unassembled WGS sequence"/>
</dbReference>
<evidence type="ECO:0000256" key="1">
    <source>
        <dbReference type="ARBA" id="ARBA00001974"/>
    </source>
</evidence>
<accession>A0A1Y1SFV8</accession>
<evidence type="ECO:0000256" key="2">
    <source>
        <dbReference type="ARBA" id="ARBA00009347"/>
    </source>
</evidence>
<evidence type="ECO:0000259" key="6">
    <source>
        <dbReference type="Pfam" id="PF00441"/>
    </source>
</evidence>
<dbReference type="GO" id="GO:0050660">
    <property type="term" value="F:flavin adenine dinucleotide binding"/>
    <property type="evidence" value="ECO:0007669"/>
    <property type="project" value="InterPro"/>
</dbReference>
<dbReference type="Gene3D" id="1.10.540.10">
    <property type="entry name" value="Acyl-CoA dehydrogenase/oxidase, N-terminal domain"/>
    <property type="match status" value="1"/>
</dbReference>
<comment type="similarity">
    <text evidence="2">Belongs to the acyl-CoA dehydrogenase family.</text>
</comment>
<dbReference type="InterPro" id="IPR046373">
    <property type="entry name" value="Acyl-CoA_Oxase/DH_mid-dom_sf"/>
</dbReference>
<evidence type="ECO:0000256" key="5">
    <source>
        <dbReference type="ARBA" id="ARBA00023002"/>
    </source>
</evidence>
<comment type="caution">
    <text evidence="8">The sequence shown here is derived from an EMBL/GenBank/DDBJ whole genome shotgun (WGS) entry which is preliminary data.</text>
</comment>
<reference evidence="8 9" key="1">
    <citation type="submission" date="2013-04" db="EMBL/GenBank/DDBJ databases">
        <title>Oceanococcus atlanticus 22II-S10r2 Genome Sequencing.</title>
        <authorList>
            <person name="Lai Q."/>
            <person name="Li G."/>
            <person name="Shao Z."/>
        </authorList>
    </citation>
    <scope>NUCLEOTIDE SEQUENCE [LARGE SCALE GENOMIC DNA]</scope>
    <source>
        <strain evidence="8 9">22II-S10r2</strain>
    </source>
</reference>
<sequence length="366" mass="38744">MNFALTEEQAMIREAAETFLADACTSEAVRAAMDSAQGYDAQVWQSLAEELGWCGLAVPEVWGGLGLGAVEVMLVQEQAGYRLLCAPFFSSVCVATTVLAQCGDDAVREDLLPQLAAGQCRMSMALPSVAEGFLASEVSAQSDGECWLLSGTLARVPDAQDVDQLLVVARAGDELGLFVVEATALSFEMHTTWDSSRRFSQACLSAVPARRCDGADLAAQLAHCNALVSLYIAAEQLGGAQRCLDLTVAYVAERKQFGRPVGSFQAVKHRAAQMMIQIEAARSAVYGAAAVAAGQEAGLKLDVAAARALATEALQYCAGEAIQLHGGVGFTWEYDPQLFFKRGQASAHWLGNPQAQRAAIASALLD</sequence>
<dbReference type="InterPro" id="IPR009075">
    <property type="entry name" value="AcylCo_DH/oxidase_C"/>
</dbReference>
<dbReference type="PANTHER" id="PTHR43884">
    <property type="entry name" value="ACYL-COA DEHYDROGENASE"/>
    <property type="match status" value="1"/>
</dbReference>
<dbReference type="Pfam" id="PF02771">
    <property type="entry name" value="Acyl-CoA_dh_N"/>
    <property type="match status" value="1"/>
</dbReference>
<keyword evidence="4" id="KW-0274">FAD</keyword>
<dbReference type="EMBL" id="AQQV01000001">
    <property type="protein sequence ID" value="ORE88554.1"/>
    <property type="molecule type" value="Genomic_DNA"/>
</dbReference>
<evidence type="ECO:0000313" key="9">
    <source>
        <dbReference type="Proteomes" id="UP000192342"/>
    </source>
</evidence>
<dbReference type="InterPro" id="IPR036250">
    <property type="entry name" value="AcylCo_DH-like_C"/>
</dbReference>
<dbReference type="GO" id="GO:0003995">
    <property type="term" value="F:acyl-CoA dehydrogenase activity"/>
    <property type="evidence" value="ECO:0007669"/>
    <property type="project" value="TreeGrafter"/>
</dbReference>
<organism evidence="8 9">
    <name type="scientific">Oceanococcus atlanticus</name>
    <dbReference type="NCBI Taxonomy" id="1317117"/>
    <lineage>
        <taxon>Bacteria</taxon>
        <taxon>Pseudomonadati</taxon>
        <taxon>Pseudomonadota</taxon>
        <taxon>Gammaproteobacteria</taxon>
        <taxon>Chromatiales</taxon>
        <taxon>Oceanococcaceae</taxon>
        <taxon>Oceanococcus</taxon>
    </lineage>
</organism>
<dbReference type="STRING" id="1317117.ATO7_01725"/>
<dbReference type="InterPro" id="IPR009100">
    <property type="entry name" value="AcylCoA_DH/oxidase_NM_dom_sf"/>
</dbReference>
<comment type="cofactor">
    <cofactor evidence="1">
        <name>FAD</name>
        <dbReference type="ChEBI" id="CHEBI:57692"/>
    </cofactor>
</comment>
<dbReference type="SUPFAM" id="SSF56645">
    <property type="entry name" value="Acyl-CoA dehydrogenase NM domain-like"/>
    <property type="match status" value="1"/>
</dbReference>
<dbReference type="Gene3D" id="2.40.110.10">
    <property type="entry name" value="Butyryl-CoA Dehydrogenase, subunit A, domain 2"/>
    <property type="match status" value="1"/>
</dbReference>
<evidence type="ECO:0000256" key="4">
    <source>
        <dbReference type="ARBA" id="ARBA00022827"/>
    </source>
</evidence>
<keyword evidence="3" id="KW-0285">Flavoprotein</keyword>
<name>A0A1Y1SFV8_9GAMM</name>
<gene>
    <name evidence="8" type="ORF">ATO7_01725</name>
</gene>
<dbReference type="RefSeq" id="WP_083559186.1">
    <property type="nucleotide sequence ID" value="NZ_AQQV01000001.1"/>
</dbReference>